<reference evidence="1 2" key="1">
    <citation type="submission" date="2010-12" db="EMBL/GenBank/DDBJ databases">
        <authorList>
            <person name="Muzny D."/>
            <person name="Qin X."/>
            <person name="Deng J."/>
            <person name="Jiang H."/>
            <person name="Liu Y."/>
            <person name="Qu J."/>
            <person name="Song X.-Z."/>
            <person name="Zhang L."/>
            <person name="Thornton R."/>
            <person name="Coyle M."/>
            <person name="Francisco L."/>
            <person name="Jackson L."/>
            <person name="Javaid M."/>
            <person name="Korchina V."/>
            <person name="Kovar C."/>
            <person name="Mata R."/>
            <person name="Mathew T."/>
            <person name="Ngo R."/>
            <person name="Nguyen L."/>
            <person name="Nguyen N."/>
            <person name="Okwuonu G."/>
            <person name="Ongeri F."/>
            <person name="Pham C."/>
            <person name="Simmons D."/>
            <person name="Wilczek-Boney K."/>
            <person name="Hale W."/>
            <person name="Jakkamsetti A."/>
            <person name="Pham P."/>
            <person name="Ruth R."/>
            <person name="San Lucas F."/>
            <person name="Warren J."/>
            <person name="Zhang J."/>
            <person name="Zhao Z."/>
            <person name="Zhou C."/>
            <person name="Zhu D."/>
            <person name="Lee S."/>
            <person name="Bess C."/>
            <person name="Blankenburg K."/>
            <person name="Forbes L."/>
            <person name="Fu Q."/>
            <person name="Gubbala S."/>
            <person name="Hirani K."/>
            <person name="Jayaseelan J.C."/>
            <person name="Lara F."/>
            <person name="Munidasa M."/>
            <person name="Palculict T."/>
            <person name="Patil S."/>
            <person name="Pu L.-L."/>
            <person name="Saada N."/>
            <person name="Tang L."/>
            <person name="Weissenberger G."/>
            <person name="Zhu Y."/>
            <person name="Hemphill L."/>
            <person name="Shang Y."/>
            <person name="Youmans B."/>
            <person name="Ayvaz T."/>
            <person name="Ross M."/>
            <person name="Santibanez J."/>
            <person name="Aqrawi P."/>
            <person name="Gross S."/>
            <person name="Joshi V."/>
            <person name="Fowler G."/>
            <person name="Nazareth L."/>
            <person name="Reid J."/>
            <person name="Worley K."/>
            <person name="Petrosino J."/>
            <person name="Highlander S."/>
            <person name="Gibbs R."/>
        </authorList>
    </citation>
    <scope>NUCLEOTIDE SEQUENCE [LARGE SCALE GENOMIC DNA]</scope>
    <source>
        <strain evidence="1 2">ATCC 23263</strain>
    </source>
</reference>
<organism evidence="1 2">
    <name type="scientific">Pseudoramibacter alactolyticus ATCC 23263</name>
    <dbReference type="NCBI Taxonomy" id="887929"/>
    <lineage>
        <taxon>Bacteria</taxon>
        <taxon>Bacillati</taxon>
        <taxon>Bacillota</taxon>
        <taxon>Clostridia</taxon>
        <taxon>Eubacteriales</taxon>
        <taxon>Eubacteriaceae</taxon>
        <taxon>Pseudoramibacter</taxon>
    </lineage>
</organism>
<keyword evidence="2" id="KW-1185">Reference proteome</keyword>
<evidence type="ECO:0000313" key="1">
    <source>
        <dbReference type="EMBL" id="EFV01573.1"/>
    </source>
</evidence>
<gene>
    <name evidence="1" type="ORF">HMP0721_0966</name>
</gene>
<name>E6MG33_9FIRM</name>
<sequence>MIKKEDCSYLSSSFAINNLLFPKIYTTTCLYYEPIFTIFKIEKNFDSKIEKTEI</sequence>
<dbReference type="HOGENOM" id="CLU_3046973_0_0_9"/>
<evidence type="ECO:0000313" key="2">
    <source>
        <dbReference type="Proteomes" id="UP000004754"/>
    </source>
</evidence>
<dbReference type="EMBL" id="AEQN01000016">
    <property type="protein sequence ID" value="EFV01573.1"/>
    <property type="molecule type" value="Genomic_DNA"/>
</dbReference>
<dbReference type="Proteomes" id="UP000004754">
    <property type="component" value="Unassembled WGS sequence"/>
</dbReference>
<dbReference type="STRING" id="887929.HMP0721_0966"/>
<comment type="caution">
    <text evidence="1">The sequence shown here is derived from an EMBL/GenBank/DDBJ whole genome shotgun (WGS) entry which is preliminary data.</text>
</comment>
<proteinExistence type="predicted"/>
<protein>
    <submittedName>
        <fullName evidence="1">Uncharacterized protein</fullName>
    </submittedName>
</protein>
<accession>E6MG33</accession>
<dbReference type="AlphaFoldDB" id="E6MG33"/>